<dbReference type="OrthoDB" id="76388at2759"/>
<dbReference type="GO" id="GO:0005516">
    <property type="term" value="F:calmodulin binding"/>
    <property type="evidence" value="ECO:0007669"/>
    <property type="project" value="UniProtKB-KW"/>
</dbReference>
<keyword evidence="8" id="KW-1185">Reference proteome</keyword>
<feature type="region of interest" description="Disordered" evidence="5">
    <location>
        <begin position="588"/>
        <end position="625"/>
    </location>
</feature>
<dbReference type="SMART" id="SM00015">
    <property type="entry name" value="IQ"/>
    <property type="match status" value="2"/>
</dbReference>
<dbReference type="GO" id="GO:0051295">
    <property type="term" value="P:establishment of meiotic spindle localization"/>
    <property type="evidence" value="ECO:0007669"/>
    <property type="project" value="TreeGrafter"/>
</dbReference>
<evidence type="ECO:0000259" key="6">
    <source>
        <dbReference type="PROSITE" id="PS50021"/>
    </source>
</evidence>
<feature type="region of interest" description="Disordered" evidence="5">
    <location>
        <begin position="102"/>
        <end position="121"/>
    </location>
</feature>
<dbReference type="AlphaFoldDB" id="A0A0D1XDU0"/>
<feature type="domain" description="Calponin-homology (CH)" evidence="6">
    <location>
        <begin position="734"/>
        <end position="885"/>
    </location>
</feature>
<evidence type="ECO:0000313" key="8">
    <source>
        <dbReference type="Proteomes" id="UP000053259"/>
    </source>
</evidence>
<dbReference type="GO" id="GO:0005737">
    <property type="term" value="C:cytoplasm"/>
    <property type="evidence" value="ECO:0007669"/>
    <property type="project" value="UniProtKB-SubCell"/>
</dbReference>
<keyword evidence="3" id="KW-0677">Repeat</keyword>
<dbReference type="InParanoid" id="A0A0D1XDU0"/>
<dbReference type="InterPro" id="IPR051185">
    <property type="entry name" value="ASPM"/>
</dbReference>
<dbReference type="Gene3D" id="1.10.418.10">
    <property type="entry name" value="Calponin-like domain"/>
    <property type="match status" value="2"/>
</dbReference>
<dbReference type="GO" id="GO:0000922">
    <property type="term" value="C:spindle pole"/>
    <property type="evidence" value="ECO:0007669"/>
    <property type="project" value="TreeGrafter"/>
</dbReference>
<dbReference type="SUPFAM" id="SSF47576">
    <property type="entry name" value="Calponin-homology domain, CH-domain"/>
    <property type="match status" value="1"/>
</dbReference>
<evidence type="ECO:0000256" key="3">
    <source>
        <dbReference type="ARBA" id="ARBA00022737"/>
    </source>
</evidence>
<proteinExistence type="predicted"/>
<evidence type="ECO:0000256" key="4">
    <source>
        <dbReference type="ARBA" id="ARBA00022860"/>
    </source>
</evidence>
<dbReference type="Pfam" id="PF00612">
    <property type="entry name" value="IQ"/>
    <property type="match status" value="2"/>
</dbReference>
<protein>
    <recommendedName>
        <fullName evidence="6">Calponin-homology (CH) domain-containing protein</fullName>
    </recommendedName>
</protein>
<feature type="region of interest" description="Disordered" evidence="5">
    <location>
        <begin position="407"/>
        <end position="432"/>
    </location>
</feature>
<dbReference type="PROSITE" id="PS50021">
    <property type="entry name" value="CH"/>
    <property type="match status" value="1"/>
</dbReference>
<dbReference type="CDD" id="cd21223">
    <property type="entry name" value="CH_ASPM_rpt1"/>
    <property type="match status" value="1"/>
</dbReference>
<feature type="compositionally biased region" description="Basic and acidic residues" evidence="5">
    <location>
        <begin position="192"/>
        <end position="203"/>
    </location>
</feature>
<dbReference type="PANTHER" id="PTHR22706">
    <property type="entry name" value="ASSEMBLY FACTOR FOR SPINDLE MICROTUBULES"/>
    <property type="match status" value="1"/>
</dbReference>
<dbReference type="RefSeq" id="XP_016210245.1">
    <property type="nucleotide sequence ID" value="XM_016361939.1"/>
</dbReference>
<dbReference type="GO" id="GO:0007051">
    <property type="term" value="P:spindle organization"/>
    <property type="evidence" value="ECO:0007669"/>
    <property type="project" value="TreeGrafter"/>
</dbReference>
<comment type="subcellular location">
    <subcellularLocation>
        <location evidence="1">Cytoplasm</location>
    </subcellularLocation>
</comment>
<dbReference type="Proteomes" id="UP000053259">
    <property type="component" value="Unassembled WGS sequence"/>
</dbReference>
<keyword evidence="4" id="KW-0112">Calmodulin-binding</keyword>
<feature type="compositionally biased region" description="Low complexity" evidence="5">
    <location>
        <begin position="409"/>
        <end position="423"/>
    </location>
</feature>
<evidence type="ECO:0000256" key="1">
    <source>
        <dbReference type="ARBA" id="ARBA00004496"/>
    </source>
</evidence>
<dbReference type="CDD" id="cd23767">
    <property type="entry name" value="IQCD"/>
    <property type="match status" value="1"/>
</dbReference>
<dbReference type="STRING" id="253628.A0A0D1XDU0"/>
<keyword evidence="2" id="KW-0963">Cytoplasm</keyword>
<dbReference type="PANTHER" id="PTHR22706:SF1">
    <property type="entry name" value="ASSEMBLY FACTOR FOR SPINDLE MICROTUBULES"/>
    <property type="match status" value="1"/>
</dbReference>
<evidence type="ECO:0000313" key="7">
    <source>
        <dbReference type="EMBL" id="KIW00376.1"/>
    </source>
</evidence>
<gene>
    <name evidence="7" type="ORF">PV09_08086</name>
</gene>
<dbReference type="InterPro" id="IPR001715">
    <property type="entry name" value="CH_dom"/>
</dbReference>
<dbReference type="GeneID" id="27316059"/>
<name>A0A0D1XDU0_9PEZI</name>
<accession>A0A0D1XDU0</accession>
<feature type="compositionally biased region" description="Polar residues" evidence="5">
    <location>
        <begin position="148"/>
        <end position="163"/>
    </location>
</feature>
<dbReference type="GO" id="GO:0000278">
    <property type="term" value="P:mitotic cell cycle"/>
    <property type="evidence" value="ECO:0007669"/>
    <property type="project" value="TreeGrafter"/>
</dbReference>
<feature type="compositionally biased region" description="Basic and acidic residues" evidence="5">
    <location>
        <begin position="231"/>
        <end position="240"/>
    </location>
</feature>
<evidence type="ECO:0000256" key="2">
    <source>
        <dbReference type="ARBA" id="ARBA00022490"/>
    </source>
</evidence>
<dbReference type="EMBL" id="KN847564">
    <property type="protein sequence ID" value="KIW00376.1"/>
    <property type="molecule type" value="Genomic_DNA"/>
</dbReference>
<dbReference type="PROSITE" id="PS50096">
    <property type="entry name" value="IQ"/>
    <property type="match status" value="2"/>
</dbReference>
<dbReference type="InterPro" id="IPR000048">
    <property type="entry name" value="IQ_motif_EF-hand-BS"/>
</dbReference>
<organism evidence="7 8">
    <name type="scientific">Verruconis gallopava</name>
    <dbReference type="NCBI Taxonomy" id="253628"/>
    <lineage>
        <taxon>Eukaryota</taxon>
        <taxon>Fungi</taxon>
        <taxon>Dikarya</taxon>
        <taxon>Ascomycota</taxon>
        <taxon>Pezizomycotina</taxon>
        <taxon>Dothideomycetes</taxon>
        <taxon>Pleosporomycetidae</taxon>
        <taxon>Venturiales</taxon>
        <taxon>Sympoventuriaceae</taxon>
        <taxon>Verruconis</taxon>
    </lineage>
</organism>
<dbReference type="VEuPathDB" id="FungiDB:PV09_08086"/>
<feature type="region of interest" description="Disordered" evidence="5">
    <location>
        <begin position="219"/>
        <end position="240"/>
    </location>
</feature>
<feature type="region of interest" description="Disordered" evidence="5">
    <location>
        <begin position="148"/>
        <end position="204"/>
    </location>
</feature>
<evidence type="ECO:0000256" key="5">
    <source>
        <dbReference type="SAM" id="MobiDB-lite"/>
    </source>
</evidence>
<dbReference type="HOGENOM" id="CLU_005445_1_0_1"/>
<reference evidence="7 8" key="1">
    <citation type="submission" date="2015-01" db="EMBL/GenBank/DDBJ databases">
        <title>The Genome Sequence of Ochroconis gallopava CBS43764.</title>
        <authorList>
            <consortium name="The Broad Institute Genomics Platform"/>
            <person name="Cuomo C."/>
            <person name="de Hoog S."/>
            <person name="Gorbushina A."/>
            <person name="Stielow B."/>
            <person name="Teixiera M."/>
            <person name="Abouelleil A."/>
            <person name="Chapman S.B."/>
            <person name="Priest M."/>
            <person name="Young S.K."/>
            <person name="Wortman J."/>
            <person name="Nusbaum C."/>
            <person name="Birren B."/>
        </authorList>
    </citation>
    <scope>NUCLEOTIDE SEQUENCE [LARGE SCALE GENOMIC DNA]</scope>
    <source>
        <strain evidence="7 8">CBS 43764</strain>
    </source>
</reference>
<dbReference type="InterPro" id="IPR036872">
    <property type="entry name" value="CH_dom_sf"/>
</dbReference>
<sequence length="1144" mass="125179">MHRFAEGTPCPPTTAGAMDYRHAAGAYYPAYYQHHYHQFVPPAFPASYQQAHIPNPYSAAYSAAPSALRPPPHSSSIFAHTIFEDDDTENIQYTTELNQHIRKAKPRKRVSLMPSKSDSGKSIAIHEDATRTLPPVGEMGQEAFASETSALGKSARGRQSVTAQPPRRRRVSAILADRLGNSTGTGEDADGETERQRQSMLKKEARRRTIYIPDDTTVMTIHPGAAPTARPPKDDTVRGLRREQSPDYGLDLVTLSEGPESPHPVLKNSENGMLKKHARKSLAVPPKRAPLGASKRPVQTVSFAEDMMGAPTGKENLAPGGKAIVKPLDDMAKARLSIAGLRDATPERGVNAKLKASLAQVLSPAKRKGTDSILDFSPKPTKVKTSKAAERAERVVGQTLRQSHAVRFASSAAEPDSPDSPVARRPKIRGQERLRQSVASCKHDTLAGVAPATQYQVLSEDLAHPSLYEDHWLTHQEISLTQLLNDIFTPHALYKEDAPDTKSMRKDLLNVYHDPSIPLLHKRLQASLLYGALSIPKDVLAKAARLRDDVGLKRKFLDLFVESYELGALKVALEVIVGREVTQPRLSGSGKVAVQHVRSGSTSSVETTRDRSSTGSIASDGGEKKMKAQRRALEKFMDTFLIKHEDAVRPKGTIASIAKSAQHKTDDFGSPAWSWRRTVLKSLMLILLLDKAKSSNVLHGSLFQASSKHKSSTAVLTALSALLLPSLGDIIRPLSHLNYTVKTVQYPLEEYSYHISNLATDLRDGVKLTRLVELMLFDKHIMAASSEASHNFPDNTMTLSLPSGDMLTSQWIKDPAAEWILSQHLKFPCIGRPQKIYNVQIALSALSSLGGAAAKAAEGISADDIVDGHRERTLSLLWAVVGYCGLGILVDWRELKREVRHFRYLGIKAKLGEIADGLGMEHPKDAGEISEFTPSLARCTKLLLAWAQSIASLKGLEVTNLTTSFADPRVLSAVVDAYLPYFPTANGCFSSASTNSLAAKLKAIGCSAAFTELYSAASSSIPSKSFTVSTLTFLASRLLPLSRTHRAATTLQRAFRQYRARRDIARRVALARLAHHCAVVVQTRERVVGAAIVLQRAWRKVLSNRIERLLGDIINVQAVARGWIARQKIKGGGKIKSRRVIGGW</sequence>